<feature type="transmembrane region" description="Helical" evidence="7">
    <location>
        <begin position="237"/>
        <end position="259"/>
    </location>
</feature>
<feature type="transmembrane region" description="Helical" evidence="7">
    <location>
        <begin position="417"/>
        <end position="434"/>
    </location>
</feature>
<evidence type="ECO:0000256" key="4">
    <source>
        <dbReference type="ARBA" id="ARBA00022692"/>
    </source>
</evidence>
<comment type="subcellular location">
    <subcellularLocation>
        <location evidence="1">Cell membrane</location>
        <topology evidence="1">Multi-pass membrane protein</topology>
    </subcellularLocation>
</comment>
<protein>
    <submittedName>
        <fullName evidence="8">Chromate transporter</fullName>
    </submittedName>
</protein>
<name>A0A370N7X0_9BURK</name>
<feature type="transmembrane region" description="Helical" evidence="7">
    <location>
        <begin position="440"/>
        <end position="458"/>
    </location>
</feature>
<evidence type="ECO:0000256" key="2">
    <source>
        <dbReference type="ARBA" id="ARBA00005262"/>
    </source>
</evidence>
<evidence type="ECO:0000256" key="5">
    <source>
        <dbReference type="ARBA" id="ARBA00022989"/>
    </source>
</evidence>
<feature type="transmembrane region" description="Helical" evidence="7">
    <location>
        <begin position="320"/>
        <end position="338"/>
    </location>
</feature>
<dbReference type="PANTHER" id="PTHR33567:SF3">
    <property type="entry name" value="CHROMATE ION TRANSPORTER (EUROFUNG)"/>
    <property type="match status" value="1"/>
</dbReference>
<evidence type="ECO:0000313" key="8">
    <source>
        <dbReference type="EMBL" id="RDK01709.1"/>
    </source>
</evidence>
<evidence type="ECO:0000256" key="6">
    <source>
        <dbReference type="ARBA" id="ARBA00023136"/>
    </source>
</evidence>
<proteinExistence type="inferred from homology"/>
<dbReference type="OrthoDB" id="8969999at2"/>
<accession>A0A370N7X0</accession>
<evidence type="ECO:0000313" key="9">
    <source>
        <dbReference type="Proteomes" id="UP000254875"/>
    </source>
</evidence>
<evidence type="ECO:0000256" key="7">
    <source>
        <dbReference type="SAM" id="Phobius"/>
    </source>
</evidence>
<feature type="transmembrane region" description="Helical" evidence="7">
    <location>
        <begin position="345"/>
        <end position="368"/>
    </location>
</feature>
<dbReference type="PANTHER" id="PTHR33567">
    <property type="entry name" value="CHROMATE ION TRANSPORTER (EUROFUNG)"/>
    <property type="match status" value="1"/>
</dbReference>
<comment type="caution">
    <text evidence="8">The sequence shown here is derived from an EMBL/GenBank/DDBJ whole genome shotgun (WGS) entry which is preliminary data.</text>
</comment>
<feature type="transmembrane region" description="Helical" evidence="7">
    <location>
        <begin position="162"/>
        <end position="190"/>
    </location>
</feature>
<dbReference type="AlphaFoldDB" id="A0A370N7X0"/>
<reference evidence="9" key="1">
    <citation type="submission" date="2018-05" db="EMBL/GenBank/DDBJ databases">
        <authorList>
            <person name="Feng T."/>
        </authorList>
    </citation>
    <scope>NUCLEOTIDE SEQUENCE [LARGE SCALE GENOMIC DNA]</scope>
    <source>
        <strain evidence="9">S27</strain>
    </source>
</reference>
<dbReference type="InterPro" id="IPR014047">
    <property type="entry name" value="Chr_Tranpt_l_chain"/>
</dbReference>
<keyword evidence="6 7" id="KW-0472">Membrane</keyword>
<keyword evidence="3" id="KW-1003">Cell membrane</keyword>
<dbReference type="GO" id="GO:0005886">
    <property type="term" value="C:plasma membrane"/>
    <property type="evidence" value="ECO:0007669"/>
    <property type="project" value="UniProtKB-SubCell"/>
</dbReference>
<keyword evidence="5 7" id="KW-1133">Transmembrane helix</keyword>
<evidence type="ECO:0000256" key="1">
    <source>
        <dbReference type="ARBA" id="ARBA00004651"/>
    </source>
</evidence>
<feature type="transmembrane region" description="Helical" evidence="7">
    <location>
        <begin position="271"/>
        <end position="291"/>
    </location>
</feature>
<dbReference type="Proteomes" id="UP000254875">
    <property type="component" value="Unassembled WGS sequence"/>
</dbReference>
<dbReference type="InterPro" id="IPR003370">
    <property type="entry name" value="Chromate_transpt"/>
</dbReference>
<keyword evidence="4 7" id="KW-0812">Transmembrane</keyword>
<feature type="transmembrane region" description="Helical" evidence="7">
    <location>
        <begin position="388"/>
        <end position="410"/>
    </location>
</feature>
<dbReference type="PIRSF" id="PIRSF004810">
    <property type="entry name" value="ChrA"/>
    <property type="match status" value="1"/>
</dbReference>
<dbReference type="GO" id="GO:0015109">
    <property type="term" value="F:chromate transmembrane transporter activity"/>
    <property type="evidence" value="ECO:0007669"/>
    <property type="project" value="InterPro"/>
</dbReference>
<dbReference type="EMBL" id="QHKS01000009">
    <property type="protein sequence ID" value="RDK01709.1"/>
    <property type="molecule type" value="Genomic_DNA"/>
</dbReference>
<sequence length="459" mass="49344">MRQSRFAPEDETGSRRVEAVEPVVSFGEALWYWLKLGFISFGGPAGQIAIMHQDLVERKRWISEKRFLHALNYCMVLPGPEAQQLATYIGWLMHRTWGGLIAGGFFVLPSLFVLIGLSWVYMAFGSVPAVAGVLYGIKPAVTAIVVFAAYRIGSRALKNAWLYAIAAAAFLAIFAANVPFPLIVLVAGVIGHFGGQYAPAKFTIGGGHKAGETTFGPAILDDDTPTPRHALFTWRRFAAVLAIFVLIWLAAVATLTLAFGWTGTMPQMAWFFTKAALLTFGGAYAVLPYVYQGAVDHYHWLSGLQMIDGLALGETTPGPLIMVVSFVGFVGGWTNAVFGPHAVLASAVVASIVVTFFTFLPSFLFIFLGGPFIETTHGNLKFTAPLTAITSAVVGVIVNLAVFFAIHVLWPRGMQGAFEWPSLLIGLAAGIALFRFKVGVIPVVLTCGVVGLVLRVAGL</sequence>
<dbReference type="Pfam" id="PF02417">
    <property type="entry name" value="Chromate_transp"/>
    <property type="match status" value="2"/>
</dbReference>
<dbReference type="NCBIfam" id="TIGR00937">
    <property type="entry name" value="2A51"/>
    <property type="match status" value="1"/>
</dbReference>
<comment type="similarity">
    <text evidence="2">Belongs to the chromate ion transporter (CHR) (TC 2.A.51) family.</text>
</comment>
<dbReference type="RefSeq" id="WP_115101581.1">
    <property type="nucleotide sequence ID" value="NZ_QHKS01000009.1"/>
</dbReference>
<evidence type="ECO:0000256" key="3">
    <source>
        <dbReference type="ARBA" id="ARBA00022475"/>
    </source>
</evidence>
<gene>
    <name evidence="8" type="ORF">DLM46_15170</name>
</gene>
<keyword evidence="9" id="KW-1185">Reference proteome</keyword>
<feature type="transmembrane region" description="Helical" evidence="7">
    <location>
        <begin position="127"/>
        <end position="150"/>
    </location>
</feature>
<organism evidence="8 9">
    <name type="scientific">Paraburkholderia lacunae</name>
    <dbReference type="NCBI Taxonomy" id="2211104"/>
    <lineage>
        <taxon>Bacteria</taxon>
        <taxon>Pseudomonadati</taxon>
        <taxon>Pseudomonadota</taxon>
        <taxon>Betaproteobacteria</taxon>
        <taxon>Burkholderiales</taxon>
        <taxon>Burkholderiaceae</taxon>
        <taxon>Paraburkholderia</taxon>
    </lineage>
</organism>
<feature type="transmembrane region" description="Helical" evidence="7">
    <location>
        <begin position="97"/>
        <end position="121"/>
    </location>
</feature>